<dbReference type="Pfam" id="PF00702">
    <property type="entry name" value="Hydrolase"/>
    <property type="match status" value="1"/>
</dbReference>
<dbReference type="AlphaFoldDB" id="A0A285EIC4"/>
<dbReference type="Gene3D" id="3.40.50.1000">
    <property type="entry name" value="HAD superfamily/HAD-like"/>
    <property type="match status" value="1"/>
</dbReference>
<proteinExistence type="predicted"/>
<dbReference type="Proteomes" id="UP000219514">
    <property type="component" value="Unassembled WGS sequence"/>
</dbReference>
<evidence type="ECO:0000256" key="1">
    <source>
        <dbReference type="ARBA" id="ARBA00022801"/>
    </source>
</evidence>
<organism evidence="3 4">
    <name type="scientific">Geodermatophilus sabuli</name>
    <dbReference type="NCBI Taxonomy" id="1564158"/>
    <lineage>
        <taxon>Bacteria</taxon>
        <taxon>Bacillati</taxon>
        <taxon>Actinomycetota</taxon>
        <taxon>Actinomycetes</taxon>
        <taxon>Geodermatophilales</taxon>
        <taxon>Geodermatophilaceae</taxon>
        <taxon>Geodermatophilus</taxon>
    </lineage>
</organism>
<dbReference type="Gene3D" id="1.10.150.750">
    <property type="match status" value="1"/>
</dbReference>
<gene>
    <name evidence="3" type="ORF">SAMN06893097_112185</name>
</gene>
<name>A0A285EIC4_9ACTN</name>
<reference evidence="3 4" key="1">
    <citation type="submission" date="2017-09" db="EMBL/GenBank/DDBJ databases">
        <authorList>
            <person name="Ehlers B."/>
            <person name="Leendertz F.H."/>
        </authorList>
    </citation>
    <scope>NUCLEOTIDE SEQUENCE [LARGE SCALE GENOMIC DNA]</scope>
    <source>
        <strain evidence="3 4">DSM 46844</strain>
    </source>
</reference>
<accession>A0A285EIC4</accession>
<evidence type="ECO:0000313" key="3">
    <source>
        <dbReference type="EMBL" id="SNX98889.1"/>
    </source>
</evidence>
<dbReference type="PANTHER" id="PTHR43316:SF9">
    <property type="entry name" value="ACID DEHALOGENASE, PUTATIVE (AFU_ORTHOLOGUE AFUA_6G14460)-RELATED"/>
    <property type="match status" value="1"/>
</dbReference>
<dbReference type="InterPro" id="IPR051540">
    <property type="entry name" value="S-2-haloacid_dehalogenase"/>
</dbReference>
<feature type="compositionally biased region" description="Basic and acidic residues" evidence="2">
    <location>
        <begin position="206"/>
        <end position="220"/>
    </location>
</feature>
<protein>
    <submittedName>
        <fullName evidence="3">2-haloacid dehalogenase</fullName>
    </submittedName>
</protein>
<evidence type="ECO:0000256" key="2">
    <source>
        <dbReference type="SAM" id="MobiDB-lite"/>
    </source>
</evidence>
<feature type="region of interest" description="Disordered" evidence="2">
    <location>
        <begin position="204"/>
        <end position="230"/>
    </location>
</feature>
<dbReference type="GO" id="GO:0016787">
    <property type="term" value="F:hydrolase activity"/>
    <property type="evidence" value="ECO:0007669"/>
    <property type="project" value="UniProtKB-KW"/>
</dbReference>
<dbReference type="InterPro" id="IPR036412">
    <property type="entry name" value="HAD-like_sf"/>
</dbReference>
<dbReference type="PANTHER" id="PTHR43316">
    <property type="entry name" value="HYDROLASE, HALOACID DELAHOGENASE-RELATED"/>
    <property type="match status" value="1"/>
</dbReference>
<sequence length="230" mass="24235">MRGTGTERLRQTGPMLVTVDLFSALIDSRTGGSAALARITGADGGRLYDRWDAANKASQRDEPAWIPFAEHSRRALAATYADLGVDRDATADSVALLDSVGDWPLWPDVPEGLSALSRLGPVGVLSNVDDAVFARTRVAPLVGSLLDPAAVLTSERLGAYKPAAGIYRRAVELAGGRLTHVATSARDVRGALAAGIDVVRLRRPGHTLDPDGGTPRREAADLPEVAGLLR</sequence>
<dbReference type="EMBL" id="OBDO01000012">
    <property type="protein sequence ID" value="SNX98889.1"/>
    <property type="molecule type" value="Genomic_DNA"/>
</dbReference>
<evidence type="ECO:0000313" key="4">
    <source>
        <dbReference type="Proteomes" id="UP000219514"/>
    </source>
</evidence>
<dbReference type="SUPFAM" id="SSF56784">
    <property type="entry name" value="HAD-like"/>
    <property type="match status" value="1"/>
</dbReference>
<dbReference type="InterPro" id="IPR023214">
    <property type="entry name" value="HAD_sf"/>
</dbReference>
<keyword evidence="1" id="KW-0378">Hydrolase</keyword>
<keyword evidence="4" id="KW-1185">Reference proteome</keyword>